<evidence type="ECO:0000256" key="1">
    <source>
        <dbReference type="ARBA" id="ARBA00004651"/>
    </source>
</evidence>
<keyword evidence="9 10" id="KW-0472">Membrane</keyword>
<evidence type="ECO:0000313" key="12">
    <source>
        <dbReference type="Proteomes" id="UP000238327"/>
    </source>
</evidence>
<dbReference type="PANTHER" id="PTHR42865">
    <property type="entry name" value="PROTON/GLUTAMATE-ASPARTATE SYMPORTER"/>
    <property type="match status" value="1"/>
</dbReference>
<dbReference type="PANTHER" id="PTHR42865:SF1">
    <property type="entry name" value="AEROBIC C4-DICARBOXYLATE TRANSPORT PROTEIN"/>
    <property type="match status" value="1"/>
</dbReference>
<dbReference type="InterPro" id="IPR036458">
    <property type="entry name" value="Na:dicarbo_symporter_sf"/>
</dbReference>
<sequence>MTTDVIRQPFYKMLYVQVLVAITIGILLGHFYPETGVALKPLGDGFVKLIKMVIAPIIFCTVVSGIAGMQDMKAVGKTGGYALLYFEIVSTIALIIGLIVVNVVQPGAGMHIDPSTLDASKIAAYAQAGEAQSTIGFLLNVIPSTVVGAFANGDILQVLFFSVLFAFALQRMGDFGKPVLEFIDRIAHVMFGIINMIMKLAPIGAFGAMAFTIGQYGVGSLVQLGQLMICFYITCVFFVLVVLGGIARAHGFSVVRLIRYIREELMIVLGTSSSESALPRMLTKMEKLGAKKSVVGLVIPTGYSFNLDGTSIYLTMAAVFIAQATDTPMDIGHQITLLLVLLVASKGAAGVTGSGFIVLAATLSAVGHLPVAGLALILGIDRFMSEARALTNLIGNGVATIVVAKWCKELDEDTLQRELASGGKPEVAAAPANRELV</sequence>
<feature type="transmembrane region" description="Helical" evidence="10">
    <location>
        <begin position="355"/>
        <end position="378"/>
    </location>
</feature>
<dbReference type="PRINTS" id="PR00173">
    <property type="entry name" value="EDTRNSPORT"/>
</dbReference>
<comment type="function">
    <text evidence="10">Responsible for the transport of dicarboxylates such as succinate, fumarate, and malate across the membrane.</text>
</comment>
<dbReference type="InterPro" id="IPR018107">
    <property type="entry name" value="Na-dicarboxylate_symporter_CS"/>
</dbReference>
<evidence type="ECO:0000256" key="9">
    <source>
        <dbReference type="ARBA" id="ARBA00023136"/>
    </source>
</evidence>
<dbReference type="GO" id="GO:0015366">
    <property type="term" value="F:malate:proton symporter activity"/>
    <property type="evidence" value="ECO:0007669"/>
    <property type="project" value="TreeGrafter"/>
</dbReference>
<feature type="transmembrane region" description="Helical" evidence="10">
    <location>
        <begin position="52"/>
        <end position="69"/>
    </location>
</feature>
<keyword evidence="7 10" id="KW-0769">Symport</keyword>
<dbReference type="GO" id="GO:0070778">
    <property type="term" value="P:L-aspartate transmembrane transport"/>
    <property type="evidence" value="ECO:0007669"/>
    <property type="project" value="TreeGrafter"/>
</dbReference>
<feature type="transmembrane region" description="Helical" evidence="10">
    <location>
        <begin position="189"/>
        <end position="213"/>
    </location>
</feature>
<feature type="transmembrane region" description="Helical" evidence="10">
    <location>
        <begin position="12"/>
        <end position="32"/>
    </location>
</feature>
<feature type="transmembrane region" description="Helical" evidence="10">
    <location>
        <begin position="146"/>
        <end position="169"/>
    </location>
</feature>
<evidence type="ECO:0000256" key="3">
    <source>
        <dbReference type="ARBA" id="ARBA00022448"/>
    </source>
</evidence>
<comment type="subcellular location">
    <subcellularLocation>
        <location evidence="1 10">Cell membrane</location>
        <topology evidence="1 10">Multi-pass membrane protein</topology>
    </subcellularLocation>
</comment>
<organism evidence="11 12">
    <name type="scientific">Ectopseudomonas mendocina</name>
    <name type="common">Pseudomonas mendocina</name>
    <dbReference type="NCBI Taxonomy" id="300"/>
    <lineage>
        <taxon>Bacteria</taxon>
        <taxon>Pseudomonadati</taxon>
        <taxon>Pseudomonadota</taxon>
        <taxon>Gammaproteobacteria</taxon>
        <taxon>Pseudomonadales</taxon>
        <taxon>Pseudomonadaceae</taxon>
        <taxon>Ectopseudomonas</taxon>
    </lineage>
</organism>
<dbReference type="GO" id="GO:0015138">
    <property type="term" value="F:fumarate transmembrane transporter activity"/>
    <property type="evidence" value="ECO:0007669"/>
    <property type="project" value="TreeGrafter"/>
</dbReference>
<reference evidence="11 12" key="1">
    <citation type="submission" date="2018-03" db="EMBL/GenBank/DDBJ databases">
        <title>Complete genome sequence and methylome analysis of Pseudomonas mendocina NEB 698.</title>
        <authorList>
            <person name="Morgan R.D."/>
        </authorList>
    </citation>
    <scope>NUCLEOTIDE SEQUENCE [LARGE SCALE GENOMIC DNA]</scope>
    <source>
        <strain evidence="11 12">NEB698</strain>
    </source>
</reference>
<keyword evidence="5" id="KW-0997">Cell inner membrane</keyword>
<evidence type="ECO:0000256" key="4">
    <source>
        <dbReference type="ARBA" id="ARBA00022475"/>
    </source>
</evidence>
<keyword evidence="6 10" id="KW-0812">Transmembrane</keyword>
<feature type="transmembrane region" description="Helical" evidence="10">
    <location>
        <begin position="331"/>
        <end position="349"/>
    </location>
</feature>
<dbReference type="HAMAP" id="MF_01300">
    <property type="entry name" value="C4_dicarb_transport"/>
    <property type="match status" value="1"/>
</dbReference>
<dbReference type="PROSITE" id="PS00713">
    <property type="entry name" value="NA_DICARBOXYL_SYMP_1"/>
    <property type="match status" value="1"/>
</dbReference>
<dbReference type="OrthoDB" id="9766690at2"/>
<dbReference type="GO" id="GO:0015141">
    <property type="term" value="F:succinate transmembrane transporter activity"/>
    <property type="evidence" value="ECO:0007669"/>
    <property type="project" value="TreeGrafter"/>
</dbReference>
<dbReference type="AlphaFoldDB" id="A0A2R3QI51"/>
<dbReference type="EMBL" id="CP027657">
    <property type="protein sequence ID" value="AVO51420.1"/>
    <property type="molecule type" value="Genomic_DNA"/>
</dbReference>
<dbReference type="PROSITE" id="PS00714">
    <property type="entry name" value="NA_DICARBOXYL_SYMP_2"/>
    <property type="match status" value="1"/>
</dbReference>
<proteinExistence type="inferred from homology"/>
<gene>
    <name evidence="10" type="primary">dctA</name>
    <name evidence="11" type="ORF">C7A17_01125</name>
</gene>
<dbReference type="FunFam" id="1.10.3860.10:FF:000001">
    <property type="entry name" value="C4-dicarboxylate transport protein"/>
    <property type="match status" value="1"/>
</dbReference>
<keyword evidence="8 10" id="KW-1133">Transmembrane helix</keyword>
<evidence type="ECO:0000256" key="8">
    <source>
        <dbReference type="ARBA" id="ARBA00022989"/>
    </source>
</evidence>
<evidence type="ECO:0000256" key="5">
    <source>
        <dbReference type="ARBA" id="ARBA00022519"/>
    </source>
</evidence>
<evidence type="ECO:0000256" key="2">
    <source>
        <dbReference type="ARBA" id="ARBA00006148"/>
    </source>
</evidence>
<evidence type="ECO:0000256" key="6">
    <source>
        <dbReference type="ARBA" id="ARBA00022692"/>
    </source>
</evidence>
<accession>A0A2R3QI51</accession>
<dbReference type="NCBIfam" id="NF009587">
    <property type="entry name" value="PRK13027.1"/>
    <property type="match status" value="1"/>
</dbReference>
<dbReference type="InterPro" id="IPR001991">
    <property type="entry name" value="Na-dicarboxylate_symporter"/>
</dbReference>
<feature type="transmembrane region" description="Helical" evidence="10">
    <location>
        <begin position="81"/>
        <end position="104"/>
    </location>
</feature>
<protein>
    <recommendedName>
        <fullName evidence="10">C4-dicarboxylate transport protein</fullName>
    </recommendedName>
</protein>
<name>A0A2R3QI51_ECTME</name>
<dbReference type="InterPro" id="IPR023954">
    <property type="entry name" value="C4_dicarb_transport"/>
</dbReference>
<evidence type="ECO:0000256" key="10">
    <source>
        <dbReference type="HAMAP-Rule" id="MF_01300"/>
    </source>
</evidence>
<dbReference type="SUPFAM" id="SSF118215">
    <property type="entry name" value="Proton glutamate symport protein"/>
    <property type="match status" value="1"/>
</dbReference>
<keyword evidence="3 10" id="KW-0813">Transport</keyword>
<comment type="similarity">
    <text evidence="2 10">Belongs to the dicarboxylate/amino acid:cation symporter (DAACS) (TC 2.A.23) family.</text>
</comment>
<evidence type="ECO:0000313" key="11">
    <source>
        <dbReference type="EMBL" id="AVO51420.1"/>
    </source>
</evidence>
<dbReference type="GO" id="GO:0005886">
    <property type="term" value="C:plasma membrane"/>
    <property type="evidence" value="ECO:0007669"/>
    <property type="project" value="UniProtKB-SubCell"/>
</dbReference>
<dbReference type="NCBIfam" id="NF002461">
    <property type="entry name" value="PRK01663.1"/>
    <property type="match status" value="1"/>
</dbReference>
<dbReference type="Gene3D" id="1.10.3860.10">
    <property type="entry name" value="Sodium:dicarboxylate symporter"/>
    <property type="match status" value="1"/>
</dbReference>
<dbReference type="RefSeq" id="WP_106736276.1">
    <property type="nucleotide sequence ID" value="NZ_CP027657.1"/>
</dbReference>
<evidence type="ECO:0000256" key="7">
    <source>
        <dbReference type="ARBA" id="ARBA00022847"/>
    </source>
</evidence>
<keyword evidence="4 10" id="KW-1003">Cell membrane</keyword>
<dbReference type="Pfam" id="PF00375">
    <property type="entry name" value="SDF"/>
    <property type="match status" value="1"/>
</dbReference>
<dbReference type="Proteomes" id="UP000238327">
    <property type="component" value="Chromosome"/>
</dbReference>
<feature type="transmembrane region" description="Helical" evidence="10">
    <location>
        <begin position="225"/>
        <end position="247"/>
    </location>
</feature>